<keyword evidence="4" id="KW-1185">Reference proteome</keyword>
<evidence type="ECO:0000256" key="2">
    <source>
        <dbReference type="SAM" id="Phobius"/>
    </source>
</evidence>
<keyword evidence="2" id="KW-1133">Transmembrane helix</keyword>
<name>A0A919NTM4_9ACTN</name>
<dbReference type="EMBL" id="BOMY01000041">
    <property type="protein sequence ID" value="GIF23567.1"/>
    <property type="molecule type" value="Genomic_DNA"/>
</dbReference>
<feature type="region of interest" description="Disordered" evidence="1">
    <location>
        <begin position="1"/>
        <end position="22"/>
    </location>
</feature>
<reference evidence="3" key="1">
    <citation type="submission" date="2021-01" db="EMBL/GenBank/DDBJ databases">
        <title>Whole genome shotgun sequence of Actinoplanes tereljensis NBRC 105297.</title>
        <authorList>
            <person name="Komaki H."/>
            <person name="Tamura T."/>
        </authorList>
    </citation>
    <scope>NUCLEOTIDE SEQUENCE</scope>
    <source>
        <strain evidence="3">NBRC 105297</strain>
    </source>
</reference>
<evidence type="ECO:0000313" key="4">
    <source>
        <dbReference type="Proteomes" id="UP000623608"/>
    </source>
</evidence>
<evidence type="ECO:0000256" key="1">
    <source>
        <dbReference type="SAM" id="MobiDB-lite"/>
    </source>
</evidence>
<accession>A0A919NTM4</accession>
<keyword evidence="2" id="KW-0472">Membrane</keyword>
<comment type="caution">
    <text evidence="3">The sequence shown here is derived from an EMBL/GenBank/DDBJ whole genome shotgun (WGS) entry which is preliminary data.</text>
</comment>
<sequence>MLDVRNLSGPVDLREADPQPGEMGSLSDALVVAAGSGGAITALAGAVVSWLRHRTTDLTLKITGADGTTIEVDGKRIRAVDADQLSVMIGDLAAQLGARD</sequence>
<protein>
    <submittedName>
        <fullName evidence="3">Uncharacterized protein</fullName>
    </submittedName>
</protein>
<keyword evidence="2" id="KW-0812">Transmembrane</keyword>
<dbReference type="Proteomes" id="UP000623608">
    <property type="component" value="Unassembled WGS sequence"/>
</dbReference>
<feature type="transmembrane region" description="Helical" evidence="2">
    <location>
        <begin position="29"/>
        <end position="51"/>
    </location>
</feature>
<dbReference type="InterPro" id="IPR045428">
    <property type="entry name" value="EACC1"/>
</dbReference>
<dbReference type="AlphaFoldDB" id="A0A919NTM4"/>
<gene>
    <name evidence="3" type="ORF">Ate02nite_62970</name>
</gene>
<organism evidence="3 4">
    <name type="scientific">Paractinoplanes tereljensis</name>
    <dbReference type="NCBI Taxonomy" id="571912"/>
    <lineage>
        <taxon>Bacteria</taxon>
        <taxon>Bacillati</taxon>
        <taxon>Actinomycetota</taxon>
        <taxon>Actinomycetes</taxon>
        <taxon>Micromonosporales</taxon>
        <taxon>Micromonosporaceae</taxon>
        <taxon>Paractinoplanes</taxon>
    </lineage>
</organism>
<evidence type="ECO:0000313" key="3">
    <source>
        <dbReference type="EMBL" id="GIF23567.1"/>
    </source>
</evidence>
<proteinExistence type="predicted"/>
<dbReference type="Pfam" id="PF19953">
    <property type="entry name" value="EACC1"/>
    <property type="match status" value="1"/>
</dbReference>